<dbReference type="Pfam" id="PF17177">
    <property type="entry name" value="PPR_long"/>
    <property type="match status" value="1"/>
</dbReference>
<dbReference type="GO" id="GO:0009507">
    <property type="term" value="C:chloroplast"/>
    <property type="evidence" value="ECO:0007669"/>
    <property type="project" value="TreeGrafter"/>
</dbReference>
<comment type="caution">
    <text evidence="11">The sequence shown here is derived from an EMBL/GenBank/DDBJ whole genome shotgun (WGS) entry which is preliminary data.</text>
</comment>
<evidence type="ECO:0000256" key="1">
    <source>
        <dbReference type="ARBA" id="ARBA00004141"/>
    </source>
</evidence>
<dbReference type="Pfam" id="PF13812">
    <property type="entry name" value="PPR_3"/>
    <property type="match status" value="2"/>
</dbReference>
<dbReference type="PROSITE" id="PS51375">
    <property type="entry name" value="PPR"/>
    <property type="match status" value="5"/>
</dbReference>
<dbReference type="Pfam" id="PF00520">
    <property type="entry name" value="Ion_trans"/>
    <property type="match status" value="1"/>
</dbReference>
<feature type="transmembrane region" description="Helical" evidence="8">
    <location>
        <begin position="628"/>
        <end position="646"/>
    </location>
</feature>
<accession>A0A812QBT0</accession>
<dbReference type="Proteomes" id="UP000649617">
    <property type="component" value="Unassembled WGS sequence"/>
</dbReference>
<comment type="subcellular location">
    <subcellularLocation>
        <location evidence="1">Membrane</location>
        <topology evidence="1">Multi-pass membrane protein</topology>
    </subcellularLocation>
</comment>
<keyword evidence="12" id="KW-1185">Reference proteome</keyword>
<feature type="repeat" description="PPR" evidence="6">
    <location>
        <begin position="1126"/>
        <end position="1160"/>
    </location>
</feature>
<feature type="repeat" description="PPR" evidence="6">
    <location>
        <begin position="109"/>
        <end position="143"/>
    </location>
</feature>
<proteinExistence type="predicted"/>
<feature type="compositionally biased region" description="Basic and acidic residues" evidence="7">
    <location>
        <begin position="437"/>
        <end position="447"/>
    </location>
</feature>
<dbReference type="InterPro" id="IPR005821">
    <property type="entry name" value="Ion_trans_dom"/>
</dbReference>
<evidence type="ECO:0000256" key="4">
    <source>
        <dbReference type="ARBA" id="ARBA00022989"/>
    </source>
</evidence>
<dbReference type="Gene3D" id="1.25.40.10">
    <property type="entry name" value="Tetratricopeptide repeat domain"/>
    <property type="match status" value="6"/>
</dbReference>
<evidence type="ECO:0000256" key="7">
    <source>
        <dbReference type="SAM" id="MobiDB-lite"/>
    </source>
</evidence>
<evidence type="ECO:0000256" key="6">
    <source>
        <dbReference type="PROSITE-ProRule" id="PRU00708"/>
    </source>
</evidence>
<dbReference type="NCBIfam" id="TIGR00756">
    <property type="entry name" value="PPR"/>
    <property type="match status" value="1"/>
</dbReference>
<evidence type="ECO:0008006" key="13">
    <source>
        <dbReference type="Google" id="ProtNLM"/>
    </source>
</evidence>
<dbReference type="InterPro" id="IPR033443">
    <property type="entry name" value="PROP1-like_PPR_dom"/>
</dbReference>
<feature type="repeat" description="PPR" evidence="6">
    <location>
        <begin position="144"/>
        <end position="178"/>
    </location>
</feature>
<evidence type="ECO:0000259" key="10">
    <source>
        <dbReference type="Pfam" id="PF17177"/>
    </source>
</evidence>
<feature type="repeat" description="PPR" evidence="6">
    <location>
        <begin position="1270"/>
        <end position="1304"/>
    </location>
</feature>
<dbReference type="OrthoDB" id="185373at2759"/>
<dbReference type="SUPFAM" id="SSF81324">
    <property type="entry name" value="Voltage-gated potassium channels"/>
    <property type="match status" value="1"/>
</dbReference>
<dbReference type="PANTHER" id="PTHR47936">
    <property type="entry name" value="PPR_LONG DOMAIN-CONTAINING PROTEIN"/>
    <property type="match status" value="1"/>
</dbReference>
<feature type="transmembrane region" description="Helical" evidence="8">
    <location>
        <begin position="483"/>
        <end position="503"/>
    </location>
</feature>
<evidence type="ECO:0000256" key="2">
    <source>
        <dbReference type="ARBA" id="ARBA00022692"/>
    </source>
</evidence>
<keyword evidence="3" id="KW-0677">Repeat</keyword>
<keyword evidence="4 8" id="KW-1133">Transmembrane helix</keyword>
<dbReference type="PANTHER" id="PTHR47936:SF1">
    <property type="entry name" value="PENTATRICOPEPTIDE REPEAT-CONTAINING PROTEIN GUN1, CHLOROPLASTIC"/>
    <property type="match status" value="1"/>
</dbReference>
<protein>
    <recommendedName>
        <fullName evidence="13">Pentatricopeptide repeat-containing protein, chloroplastic</fullName>
    </recommendedName>
</protein>
<dbReference type="Gene3D" id="1.20.120.350">
    <property type="entry name" value="Voltage-gated potassium channels. Chain C"/>
    <property type="match status" value="1"/>
</dbReference>
<dbReference type="GO" id="GO:0031930">
    <property type="term" value="P:mitochondria-nucleus signaling pathway"/>
    <property type="evidence" value="ECO:0007669"/>
    <property type="project" value="TreeGrafter"/>
</dbReference>
<dbReference type="InterPro" id="IPR002885">
    <property type="entry name" value="PPR_rpt"/>
</dbReference>
<dbReference type="InterPro" id="IPR011990">
    <property type="entry name" value="TPR-like_helical_dom_sf"/>
</dbReference>
<dbReference type="GO" id="GO:0016020">
    <property type="term" value="C:membrane"/>
    <property type="evidence" value="ECO:0007669"/>
    <property type="project" value="UniProtKB-SubCell"/>
</dbReference>
<evidence type="ECO:0000256" key="3">
    <source>
        <dbReference type="ARBA" id="ARBA00022737"/>
    </source>
</evidence>
<feature type="transmembrane region" description="Helical" evidence="8">
    <location>
        <begin position="515"/>
        <end position="533"/>
    </location>
</feature>
<dbReference type="Gene3D" id="1.10.287.70">
    <property type="match status" value="1"/>
</dbReference>
<evidence type="ECO:0000256" key="5">
    <source>
        <dbReference type="ARBA" id="ARBA00023136"/>
    </source>
</evidence>
<sequence length="1774" mass="194329">MSPDIVSVSAAITACEKSSQWRLAAELFGSLETRRLKANVVSLGAVISAFEKGGEWQRALEMLLASQLHRLQVNTVACNAALSACEKRGQWQMALRLLQHAIDETIDVDVITYSAAISACEEEAEWQSALQLLQDLRRRHLAANVVSLTAAVSACAKGRQWQSAIALFDELRSANLRPNIASYDAALLALDESARFEEALMLFEEMKTVSIEADSFLYRCMLNICERAGDSILALTCLLDLESMAWHATVEKAVGGQMAASFARKKVGFGSNIAVAVACASSESRSALMVDAKRSELSAGPQASAVHEKSDYPREQTRIGKSPPLLNFRLQRPIACRPIAMGDSPAFRRYLAALNAEYDRVVTENIELRKELQKDPLWSLRRSSADSSPPAQPIVAYAATPSTSVPGEIAGDPLWHIRGEECEIIEPVKAISAQGTRDFDSSHEKSPGGKTPAPPGSPKKMSVNYKRQNSRWIDDEESEDSPLFLLMLDVVPALVIMLSAAVAGLSADIDPDHPVWQAFEIFFTVFFIGEILVKMRVFGAREYLLGADWYWSWFDILCVTLALIDLALTYSYLIAPSGEQTSSSEGGSLASLKMLKLARLGRIIRLLKFKIFQELKLMIQGVFTGLRVLSWAVILLVGCMYLLGVITRTLIDGKVHPEFGSVDAAMFTTFRCVTDGCTAYDGTPLQERLRMDIGPTFMLVYILLFLFVTIGIFNLIMAVFIDNVTDGSTKKRQRQLGANAPKTEWLISSVLRNIILTKILRKEAEEEMMNDDYHSHGRRPSKILKEKVAALQEMYGYKPHTVHEYEQLTNEIRKEMARRSVVVTREEFNHWLAAEKELIATLDDSEIDLSCKSDLFDVLDADLSGELEFEEMVDGLLKCRGPASKTDIIAAPWLSCMLPRMSEPQKHPARPLKYQVLSSGTRATLCFQVLQDCGRDREWQRALCLLQDARSQGWQPNCIVRGAALSACASAGRWEQAVQLLADLREDSLDANIILISGAVSACEKGRCALLERQFVLAMVGVISYNAAISACGKCEKWQLAAGLLCDLRRNRLQASIITCNAIISACGQGRQWQRALCFLQDVQELALEVSIVTLSAAISACEEGGEWCHALQLLEDINSLRLQRNIVAYNAAVSACGIAGQWEYSVAFLDLLPELSLQPDIYTYSAAISAFGDGERWDPQWEQALHLFAELQRQKMLPNIVTFGAAVTACEKGGQWQAALCLLEDLAARRIPINVLTCNAAISACEKGKQWRHALWLLDALHQGGYHADVISFSAAIRACEDDARWEQALSLFEEMRQQQLPANSITFCEAVGACEKGLQFDHSARPMTAIVSGWRFAGRLSALRLGTAADLMAVFGLFLCGAEALKAGLMTSSSFDGQQVDFLDAGDCTRHMCSDGWVPKTDHHELQGSSDAQCCRKTCALWSCGPGYVADARYAGNVGSSDEHCCDKTCAGFSCPAHFKVSAEKSKLAGLTEEECCAPTCFNVTCLPNYVKIKGNVDKLFAKDAAQSTCCEATCATHTCDESQGLAVDPKKLHFTDVSDKQCCSPTCASFECAEGYAVPSSKEKMVGSKEECCQPLCSAYKCSAGWKPDPVKVTALKHSDEACCQKTCSKYTCNDGWTKKPGADDFVGVDDQTCCVKTCSQYQDKCTGNFAPNPAVNKTAGDTADVCCKKTCALYSCGAGKSLKPNPQEIVDATDAACCEEAACAEFRKKTVISLEEGGCNGLDKEKCIASKLKLNNTETNATDELACVWKEKWSQGGHGCFVGPVKPSSC</sequence>
<keyword evidence="5 8" id="KW-0472">Membrane</keyword>
<dbReference type="Pfam" id="PF01535">
    <property type="entry name" value="PPR"/>
    <property type="match status" value="1"/>
</dbReference>
<feature type="transmembrane region" description="Helical" evidence="8">
    <location>
        <begin position="553"/>
        <end position="575"/>
    </location>
</feature>
<reference evidence="11" key="1">
    <citation type="submission" date="2021-02" db="EMBL/GenBank/DDBJ databases">
        <authorList>
            <person name="Dougan E. K."/>
            <person name="Rhodes N."/>
            <person name="Thang M."/>
            <person name="Chan C."/>
        </authorList>
    </citation>
    <scope>NUCLEOTIDE SEQUENCE</scope>
</reference>
<evidence type="ECO:0000313" key="12">
    <source>
        <dbReference type="Proteomes" id="UP000649617"/>
    </source>
</evidence>
<feature type="transmembrane region" description="Helical" evidence="8">
    <location>
        <begin position="698"/>
        <end position="721"/>
    </location>
</feature>
<gene>
    <name evidence="11" type="ORF">SPIL2461_LOCUS9524</name>
</gene>
<keyword evidence="2 8" id="KW-0812">Transmembrane</keyword>
<feature type="domain" description="PROP1-like PPR" evidence="10">
    <location>
        <begin position="79"/>
        <end position="231"/>
    </location>
</feature>
<evidence type="ECO:0000259" key="9">
    <source>
        <dbReference type="Pfam" id="PF00520"/>
    </source>
</evidence>
<dbReference type="EMBL" id="CAJNIZ010016669">
    <property type="protein sequence ID" value="CAE7388734.1"/>
    <property type="molecule type" value="Genomic_DNA"/>
</dbReference>
<dbReference type="InterPro" id="IPR027359">
    <property type="entry name" value="Volt_channel_dom_sf"/>
</dbReference>
<evidence type="ECO:0000256" key="8">
    <source>
        <dbReference type="SAM" id="Phobius"/>
    </source>
</evidence>
<name>A0A812QBT0_SYMPI</name>
<dbReference type="GO" id="GO:0005216">
    <property type="term" value="F:monoatomic ion channel activity"/>
    <property type="evidence" value="ECO:0007669"/>
    <property type="project" value="InterPro"/>
</dbReference>
<feature type="repeat" description="PPR" evidence="6">
    <location>
        <begin position="179"/>
        <end position="213"/>
    </location>
</feature>
<evidence type="ECO:0000313" key="11">
    <source>
        <dbReference type="EMBL" id="CAE7388734.1"/>
    </source>
</evidence>
<feature type="region of interest" description="Disordered" evidence="7">
    <location>
        <begin position="435"/>
        <end position="463"/>
    </location>
</feature>
<organism evidence="11 12">
    <name type="scientific">Symbiodinium pilosum</name>
    <name type="common">Dinoflagellate</name>
    <dbReference type="NCBI Taxonomy" id="2952"/>
    <lineage>
        <taxon>Eukaryota</taxon>
        <taxon>Sar</taxon>
        <taxon>Alveolata</taxon>
        <taxon>Dinophyceae</taxon>
        <taxon>Suessiales</taxon>
        <taxon>Symbiodiniaceae</taxon>
        <taxon>Symbiodinium</taxon>
    </lineage>
</organism>
<feature type="domain" description="Ion transport" evidence="9">
    <location>
        <begin position="494"/>
        <end position="727"/>
    </location>
</feature>